<proteinExistence type="predicted"/>
<dbReference type="AlphaFoldDB" id="A0A9Q0QY90"/>
<dbReference type="PANTHER" id="PTHR47481:SF28">
    <property type="entry name" value="RETROTRANSPOSON COPIA-LIKE N-TERMINAL DOMAIN-CONTAINING PROTEIN"/>
    <property type="match status" value="1"/>
</dbReference>
<evidence type="ECO:0008006" key="4">
    <source>
        <dbReference type="Google" id="ProtNLM"/>
    </source>
</evidence>
<reference evidence="2" key="1">
    <citation type="journal article" date="2023" name="Plant J.">
        <title>The genome of the king protea, Protea cynaroides.</title>
        <authorList>
            <person name="Chang J."/>
            <person name="Duong T.A."/>
            <person name="Schoeman C."/>
            <person name="Ma X."/>
            <person name="Roodt D."/>
            <person name="Barker N."/>
            <person name="Li Z."/>
            <person name="Van de Peer Y."/>
            <person name="Mizrachi E."/>
        </authorList>
    </citation>
    <scope>NUCLEOTIDE SEQUENCE</scope>
    <source>
        <tissue evidence="2">Young leaves</tissue>
    </source>
</reference>
<name>A0A9Q0QY90_9MAGN</name>
<dbReference type="EMBL" id="JAMYWD010000003">
    <property type="protein sequence ID" value="KAJ4976095.1"/>
    <property type="molecule type" value="Genomic_DNA"/>
</dbReference>
<evidence type="ECO:0000313" key="2">
    <source>
        <dbReference type="EMBL" id="KAJ4976095.1"/>
    </source>
</evidence>
<feature type="region of interest" description="Disordered" evidence="1">
    <location>
        <begin position="1"/>
        <end position="20"/>
    </location>
</feature>
<sequence>MASLNTQSENTSIDGTTTTPIAIDGTNSTLFSPPSVISNRTSLIPIKLSSSNYLLWQSLFEPILHGPKLLGLIDGTVPSPISPTSPWYERDQMLLSWINASLNKAALPYIVDKTKGKLLFQGPVENGLHHSSMLVSVICPIPFKRLSAISSLAQINEMFAFSPHLSLLRVIGLCFLSLHPYLIVLQS</sequence>
<keyword evidence="3" id="KW-1185">Reference proteome</keyword>
<evidence type="ECO:0000313" key="3">
    <source>
        <dbReference type="Proteomes" id="UP001141806"/>
    </source>
</evidence>
<gene>
    <name evidence="2" type="ORF">NE237_001201</name>
</gene>
<accession>A0A9Q0QY90</accession>
<dbReference type="OrthoDB" id="1845088at2759"/>
<dbReference type="PANTHER" id="PTHR47481">
    <property type="match status" value="1"/>
</dbReference>
<dbReference type="Proteomes" id="UP001141806">
    <property type="component" value="Unassembled WGS sequence"/>
</dbReference>
<organism evidence="2 3">
    <name type="scientific">Protea cynaroides</name>
    <dbReference type="NCBI Taxonomy" id="273540"/>
    <lineage>
        <taxon>Eukaryota</taxon>
        <taxon>Viridiplantae</taxon>
        <taxon>Streptophyta</taxon>
        <taxon>Embryophyta</taxon>
        <taxon>Tracheophyta</taxon>
        <taxon>Spermatophyta</taxon>
        <taxon>Magnoliopsida</taxon>
        <taxon>Proteales</taxon>
        <taxon>Proteaceae</taxon>
        <taxon>Protea</taxon>
    </lineage>
</organism>
<protein>
    <recommendedName>
        <fullName evidence="4">Retrotransposon Copia-like N-terminal domain-containing protein</fullName>
    </recommendedName>
</protein>
<comment type="caution">
    <text evidence="2">The sequence shown here is derived from an EMBL/GenBank/DDBJ whole genome shotgun (WGS) entry which is preliminary data.</text>
</comment>
<evidence type="ECO:0000256" key="1">
    <source>
        <dbReference type="SAM" id="MobiDB-lite"/>
    </source>
</evidence>